<evidence type="ECO:0000256" key="3">
    <source>
        <dbReference type="ARBA" id="ARBA00022692"/>
    </source>
</evidence>
<feature type="transmembrane region" description="Helical" evidence="7">
    <location>
        <begin position="339"/>
        <end position="356"/>
    </location>
</feature>
<feature type="transmembrane region" description="Helical" evidence="7">
    <location>
        <begin position="314"/>
        <end position="332"/>
    </location>
</feature>
<dbReference type="PANTHER" id="PTHR23511:SF34">
    <property type="entry name" value="SYNAPTIC VESICLE GLYCOPROTEIN 2"/>
    <property type="match status" value="1"/>
</dbReference>
<gene>
    <name evidence="9" type="ORF">AMON00008_LOCUS20827</name>
</gene>
<name>A0A7S4QI36_9DINO</name>
<feature type="transmembrane region" description="Helical" evidence="7">
    <location>
        <begin position="63"/>
        <end position="84"/>
    </location>
</feature>
<dbReference type="AlphaFoldDB" id="A0A7S4QI36"/>
<dbReference type="Pfam" id="PF07690">
    <property type="entry name" value="MFS_1"/>
    <property type="match status" value="1"/>
</dbReference>
<comment type="subcellular location">
    <subcellularLocation>
        <location evidence="1">Membrane</location>
        <topology evidence="1">Multi-pass membrane protein</topology>
    </subcellularLocation>
</comment>
<feature type="transmembrane region" description="Helical" evidence="7">
    <location>
        <begin position="30"/>
        <end position="51"/>
    </location>
</feature>
<reference evidence="9" key="1">
    <citation type="submission" date="2021-01" db="EMBL/GenBank/DDBJ databases">
        <authorList>
            <person name="Corre E."/>
            <person name="Pelletier E."/>
            <person name="Niang G."/>
            <person name="Scheremetjew M."/>
            <person name="Finn R."/>
            <person name="Kale V."/>
            <person name="Holt S."/>
            <person name="Cochrane G."/>
            <person name="Meng A."/>
            <person name="Brown T."/>
            <person name="Cohen L."/>
        </authorList>
    </citation>
    <scope>NUCLEOTIDE SEQUENCE</scope>
    <source>
        <strain evidence="9">CCMP3105</strain>
    </source>
</reference>
<feature type="transmembrane region" description="Helical" evidence="7">
    <location>
        <begin position="116"/>
        <end position="137"/>
    </location>
</feature>
<dbReference type="EMBL" id="HBNR01030511">
    <property type="protein sequence ID" value="CAE4584368.1"/>
    <property type="molecule type" value="Transcribed_RNA"/>
</dbReference>
<dbReference type="PROSITE" id="PS50850">
    <property type="entry name" value="MFS"/>
    <property type="match status" value="1"/>
</dbReference>
<organism evidence="9">
    <name type="scientific">Alexandrium monilatum</name>
    <dbReference type="NCBI Taxonomy" id="311494"/>
    <lineage>
        <taxon>Eukaryota</taxon>
        <taxon>Sar</taxon>
        <taxon>Alveolata</taxon>
        <taxon>Dinophyceae</taxon>
        <taxon>Gonyaulacales</taxon>
        <taxon>Pyrocystaceae</taxon>
        <taxon>Alexandrium</taxon>
    </lineage>
</organism>
<feature type="transmembrane region" description="Helical" evidence="7">
    <location>
        <begin position="376"/>
        <end position="394"/>
    </location>
</feature>
<sequence length="498" mass="52894">MKAWKPRQVSDVIEDLGFGWAQVQVIAISYAYWFTNAFMGGISGPALSIYLPNVGGWSKAARASVGSLGAVGLLLGTYCGGGLGDLVGRRPLMLAGLVLSLLVAALTLVTSREWYLLLLCLPVGAAFGLGAAPSVALPSELSPTRYRAAVMGGRPMAYNLGTVLGHICVNLDDAYYRNLHWRADIIVGLVPQLPLVLTALLFLRESPVVLAAMGRHERAREALREMRELNGRPHVDIDYAPEPHAGTVTAAAPARSIILGSLKVLFGREMIGSTVSLVWASFALNVVFAGHSYAFPQIATNDGISTMAAGTQSMINGLAGIFLHGIAAAACLTVSLRILFPIGLAIGMTGMASFAWSGQLQQRTLLEQAIFHMSQVSPGICCTFAFITCSQLAADIYPPRVASTTVGIILGCGNAGSVVAPYIFAAFDHWPNFYIFLTGLCAATLALTQAFLRFTPWRERAPEAPSQEHAPEETREGALSGQIRSSTPAVEASAKETD</sequence>
<feature type="region of interest" description="Disordered" evidence="6">
    <location>
        <begin position="462"/>
        <end position="498"/>
    </location>
</feature>
<dbReference type="Gene3D" id="1.20.1250.20">
    <property type="entry name" value="MFS general substrate transporter like domains"/>
    <property type="match status" value="1"/>
</dbReference>
<dbReference type="InterPro" id="IPR020846">
    <property type="entry name" value="MFS_dom"/>
</dbReference>
<feature type="transmembrane region" description="Helical" evidence="7">
    <location>
        <begin position="271"/>
        <end position="294"/>
    </location>
</feature>
<evidence type="ECO:0000256" key="1">
    <source>
        <dbReference type="ARBA" id="ARBA00004141"/>
    </source>
</evidence>
<keyword evidence="4 7" id="KW-1133">Transmembrane helix</keyword>
<evidence type="ECO:0000256" key="6">
    <source>
        <dbReference type="SAM" id="MobiDB-lite"/>
    </source>
</evidence>
<evidence type="ECO:0000256" key="4">
    <source>
        <dbReference type="ARBA" id="ARBA00022989"/>
    </source>
</evidence>
<accession>A0A7S4QI36</accession>
<proteinExistence type="predicted"/>
<feature type="domain" description="Major facilitator superfamily (MFS) profile" evidence="8">
    <location>
        <begin position="25"/>
        <end position="456"/>
    </location>
</feature>
<evidence type="ECO:0000313" key="9">
    <source>
        <dbReference type="EMBL" id="CAE4584368.1"/>
    </source>
</evidence>
<keyword evidence="5 7" id="KW-0472">Membrane</keyword>
<feature type="transmembrane region" description="Helical" evidence="7">
    <location>
        <begin position="433"/>
        <end position="452"/>
    </location>
</feature>
<evidence type="ECO:0000256" key="7">
    <source>
        <dbReference type="SAM" id="Phobius"/>
    </source>
</evidence>
<evidence type="ECO:0000259" key="8">
    <source>
        <dbReference type="PROSITE" id="PS50850"/>
    </source>
</evidence>
<feature type="transmembrane region" description="Helical" evidence="7">
    <location>
        <begin position="90"/>
        <end position="109"/>
    </location>
</feature>
<dbReference type="InterPro" id="IPR036259">
    <property type="entry name" value="MFS_trans_sf"/>
</dbReference>
<keyword evidence="2" id="KW-0813">Transport</keyword>
<dbReference type="SUPFAM" id="SSF103473">
    <property type="entry name" value="MFS general substrate transporter"/>
    <property type="match status" value="1"/>
</dbReference>
<dbReference type="PANTHER" id="PTHR23511">
    <property type="entry name" value="SYNAPTIC VESICLE GLYCOPROTEIN 2"/>
    <property type="match status" value="1"/>
</dbReference>
<dbReference type="InterPro" id="IPR011701">
    <property type="entry name" value="MFS"/>
</dbReference>
<evidence type="ECO:0000256" key="5">
    <source>
        <dbReference type="ARBA" id="ARBA00023136"/>
    </source>
</evidence>
<feature type="transmembrane region" description="Helical" evidence="7">
    <location>
        <begin position="406"/>
        <end position="427"/>
    </location>
</feature>
<protein>
    <recommendedName>
        <fullName evidence="8">Major facilitator superfamily (MFS) profile domain-containing protein</fullName>
    </recommendedName>
</protein>
<dbReference type="GO" id="GO:0022857">
    <property type="term" value="F:transmembrane transporter activity"/>
    <property type="evidence" value="ECO:0007669"/>
    <property type="project" value="InterPro"/>
</dbReference>
<dbReference type="GO" id="GO:0016020">
    <property type="term" value="C:membrane"/>
    <property type="evidence" value="ECO:0007669"/>
    <property type="project" value="UniProtKB-SubCell"/>
</dbReference>
<evidence type="ECO:0000256" key="2">
    <source>
        <dbReference type="ARBA" id="ARBA00022448"/>
    </source>
</evidence>
<keyword evidence="3 7" id="KW-0812">Transmembrane</keyword>
<feature type="transmembrane region" description="Helical" evidence="7">
    <location>
        <begin position="185"/>
        <end position="203"/>
    </location>
</feature>